<evidence type="ECO:0000313" key="6">
    <source>
        <dbReference type="EMBL" id="MES1929624.1"/>
    </source>
</evidence>
<dbReference type="SUPFAM" id="SSF103473">
    <property type="entry name" value="MFS general substrate transporter"/>
    <property type="match status" value="1"/>
</dbReference>
<dbReference type="Pfam" id="PF07690">
    <property type="entry name" value="MFS_1"/>
    <property type="match status" value="1"/>
</dbReference>
<feature type="transmembrane region" description="Helical" evidence="5">
    <location>
        <begin position="235"/>
        <end position="253"/>
    </location>
</feature>
<dbReference type="InterPro" id="IPR036259">
    <property type="entry name" value="MFS_trans_sf"/>
</dbReference>
<dbReference type="RefSeq" id="WP_353111132.1">
    <property type="nucleotide sequence ID" value="NZ_APND01000003.1"/>
</dbReference>
<feature type="transmembrane region" description="Helical" evidence="5">
    <location>
        <begin position="40"/>
        <end position="62"/>
    </location>
</feature>
<accession>A0ABV2B155</accession>
<name>A0ABV2B155_9GAMM</name>
<reference evidence="6 7" key="1">
    <citation type="submission" date="2013-03" db="EMBL/GenBank/DDBJ databases">
        <title>Salinisphaera dokdonensis CL-ES53 Genome Sequencing.</title>
        <authorList>
            <person name="Li C."/>
            <person name="Lai Q."/>
            <person name="Shao Z."/>
        </authorList>
    </citation>
    <scope>NUCLEOTIDE SEQUENCE [LARGE SCALE GENOMIC DNA]</scope>
    <source>
        <strain evidence="6 7">CL-ES53</strain>
    </source>
</reference>
<evidence type="ECO:0000256" key="1">
    <source>
        <dbReference type="ARBA" id="ARBA00022692"/>
    </source>
</evidence>
<proteinExistence type="predicted"/>
<feature type="transmembrane region" description="Helical" evidence="5">
    <location>
        <begin position="158"/>
        <end position="177"/>
    </location>
</feature>
<dbReference type="Proteomes" id="UP001460888">
    <property type="component" value="Unassembled WGS sequence"/>
</dbReference>
<feature type="transmembrane region" description="Helical" evidence="5">
    <location>
        <begin position="290"/>
        <end position="311"/>
    </location>
</feature>
<evidence type="ECO:0000313" key="7">
    <source>
        <dbReference type="Proteomes" id="UP001460888"/>
    </source>
</evidence>
<keyword evidence="7" id="KW-1185">Reference proteome</keyword>
<dbReference type="InterPro" id="IPR047200">
    <property type="entry name" value="MFS_YcaD-like"/>
</dbReference>
<feature type="transmembrane region" description="Helical" evidence="5">
    <location>
        <begin position="74"/>
        <end position="92"/>
    </location>
</feature>
<feature type="transmembrane region" description="Helical" evidence="5">
    <location>
        <begin position="265"/>
        <end position="284"/>
    </location>
</feature>
<keyword evidence="2 5" id="KW-1133">Transmembrane helix</keyword>
<keyword evidence="3 5" id="KW-0472">Membrane</keyword>
<sequence>MGQVVISLAAMFASLTLFIAGTALLTTVVAVELASDGLSTTQVGLILGCHSVGFVLGSLFATPLVRRVGQVRSFSAFAAVACAASLIHPMLFDGALWAVLRVLVGFCAAGLIMVLESWISGRATHAIRGALLGIYQVVFFFAAALGQYLVSLGDTDDYPIYSVVAMLIVMSLVPLALTRSEAPAPGAAERLRFRQIYALSPSGLFGGIAGGALVAGFSTLAPVYANGIGMTLGEVSRYMAFAVVATMAIQWPVGRLSDHFDRRLTIGVISTVATLSGVAAAWGGAHDVRLLYIATAPLFGLAACLYPISLAMINDYMESGDPIAASAGLLLAYGVGTCIGPVAGAFAMEALGPSGLFVFLAGVFACYSLFVFWRGYTTPSVPVAEQGRYVTIVAANTSQAILELDPRHEEYIEAPHFLDGHVSDSAGANPSEPDDGSSPDKS</sequence>
<feature type="transmembrane region" description="Helical" evidence="5">
    <location>
        <begin position="354"/>
        <end position="373"/>
    </location>
</feature>
<dbReference type="Gene3D" id="1.20.1250.20">
    <property type="entry name" value="MFS general substrate transporter like domains"/>
    <property type="match status" value="2"/>
</dbReference>
<feature type="transmembrane region" description="Helical" evidence="5">
    <location>
        <begin position="131"/>
        <end position="152"/>
    </location>
</feature>
<keyword evidence="1 5" id="KW-0812">Transmembrane</keyword>
<evidence type="ECO:0000256" key="4">
    <source>
        <dbReference type="SAM" id="MobiDB-lite"/>
    </source>
</evidence>
<evidence type="ECO:0000256" key="3">
    <source>
        <dbReference type="ARBA" id="ARBA00023136"/>
    </source>
</evidence>
<feature type="region of interest" description="Disordered" evidence="4">
    <location>
        <begin position="421"/>
        <end position="442"/>
    </location>
</feature>
<evidence type="ECO:0000256" key="5">
    <source>
        <dbReference type="SAM" id="Phobius"/>
    </source>
</evidence>
<dbReference type="PANTHER" id="PTHR23521">
    <property type="entry name" value="TRANSPORTER MFS SUPERFAMILY"/>
    <property type="match status" value="1"/>
</dbReference>
<dbReference type="PANTHER" id="PTHR23521:SF3">
    <property type="entry name" value="MFS TRANSPORTER"/>
    <property type="match status" value="1"/>
</dbReference>
<dbReference type="EMBL" id="APND01000003">
    <property type="protein sequence ID" value="MES1929624.1"/>
    <property type="molecule type" value="Genomic_DNA"/>
</dbReference>
<dbReference type="CDD" id="cd17477">
    <property type="entry name" value="MFS_YcaD_like"/>
    <property type="match status" value="1"/>
</dbReference>
<comment type="caution">
    <text evidence="6">The sequence shown here is derived from an EMBL/GenBank/DDBJ whole genome shotgun (WGS) entry which is preliminary data.</text>
</comment>
<feature type="transmembrane region" description="Helical" evidence="5">
    <location>
        <begin position="323"/>
        <end position="348"/>
    </location>
</feature>
<gene>
    <name evidence="6" type="ORF">SADO_10219</name>
</gene>
<feature type="compositionally biased region" description="Acidic residues" evidence="4">
    <location>
        <begin position="432"/>
        <end position="442"/>
    </location>
</feature>
<feature type="transmembrane region" description="Helical" evidence="5">
    <location>
        <begin position="98"/>
        <end position="119"/>
    </location>
</feature>
<organism evidence="6 7">
    <name type="scientific">Salinisphaera dokdonensis CL-ES53</name>
    <dbReference type="NCBI Taxonomy" id="1304272"/>
    <lineage>
        <taxon>Bacteria</taxon>
        <taxon>Pseudomonadati</taxon>
        <taxon>Pseudomonadota</taxon>
        <taxon>Gammaproteobacteria</taxon>
        <taxon>Salinisphaerales</taxon>
        <taxon>Salinisphaeraceae</taxon>
        <taxon>Salinisphaera</taxon>
    </lineage>
</organism>
<evidence type="ECO:0000256" key="2">
    <source>
        <dbReference type="ARBA" id="ARBA00022989"/>
    </source>
</evidence>
<protein>
    <submittedName>
        <fullName evidence="6">Major facilitator superfamily MFS_1</fullName>
    </submittedName>
</protein>
<feature type="transmembrane region" description="Helical" evidence="5">
    <location>
        <begin position="198"/>
        <end position="223"/>
    </location>
</feature>
<dbReference type="InterPro" id="IPR011701">
    <property type="entry name" value="MFS"/>
</dbReference>